<dbReference type="Gene3D" id="2.115.10.20">
    <property type="entry name" value="Glycosyl hydrolase domain, family 43"/>
    <property type="match status" value="1"/>
</dbReference>
<feature type="chain" id="PRO_5026810840" evidence="7">
    <location>
        <begin position="39"/>
        <end position="481"/>
    </location>
</feature>
<evidence type="ECO:0000256" key="7">
    <source>
        <dbReference type="SAM" id="SignalP"/>
    </source>
</evidence>
<evidence type="ECO:0000256" key="2">
    <source>
        <dbReference type="ARBA" id="ARBA00022729"/>
    </source>
</evidence>
<evidence type="ECO:0000256" key="3">
    <source>
        <dbReference type="ARBA" id="ARBA00022801"/>
    </source>
</evidence>
<evidence type="ECO:0000256" key="4">
    <source>
        <dbReference type="ARBA" id="ARBA00023295"/>
    </source>
</evidence>
<dbReference type="CDD" id="cd18817">
    <property type="entry name" value="GH43f_LbAraf43-like"/>
    <property type="match status" value="1"/>
</dbReference>
<dbReference type="Gene3D" id="2.80.10.50">
    <property type="match status" value="1"/>
</dbReference>
<keyword evidence="2 7" id="KW-0732">Signal</keyword>
<dbReference type="GO" id="GO:0004553">
    <property type="term" value="F:hydrolase activity, hydrolyzing O-glycosyl compounds"/>
    <property type="evidence" value="ECO:0007669"/>
    <property type="project" value="InterPro"/>
</dbReference>
<keyword evidence="3 6" id="KW-0378">Hydrolase</keyword>
<dbReference type="Proteomes" id="UP000502611">
    <property type="component" value="Chromosome"/>
</dbReference>
<dbReference type="PANTHER" id="PTHR43817:SF1">
    <property type="entry name" value="HYDROLASE, FAMILY 43, PUTATIVE (AFU_ORTHOLOGUE AFUA_3G01660)-RELATED"/>
    <property type="match status" value="1"/>
</dbReference>
<evidence type="ECO:0000256" key="5">
    <source>
        <dbReference type="PIRSR" id="PIRSR606710-2"/>
    </source>
</evidence>
<evidence type="ECO:0000256" key="6">
    <source>
        <dbReference type="RuleBase" id="RU361187"/>
    </source>
</evidence>
<dbReference type="PANTHER" id="PTHR43817">
    <property type="entry name" value="GLYCOSYL HYDROLASE"/>
    <property type="match status" value="1"/>
</dbReference>
<evidence type="ECO:0000313" key="9">
    <source>
        <dbReference type="Proteomes" id="UP000502611"/>
    </source>
</evidence>
<organism evidence="8 9">
    <name type="scientific">Sphingobium yanoikuyae</name>
    <name type="common">Sphingomonas yanoikuyae</name>
    <dbReference type="NCBI Taxonomy" id="13690"/>
    <lineage>
        <taxon>Bacteria</taxon>
        <taxon>Pseudomonadati</taxon>
        <taxon>Pseudomonadota</taxon>
        <taxon>Alphaproteobacteria</taxon>
        <taxon>Sphingomonadales</taxon>
        <taxon>Sphingomonadaceae</taxon>
        <taxon>Sphingobium</taxon>
    </lineage>
</organism>
<evidence type="ECO:0000313" key="8">
    <source>
        <dbReference type="EMBL" id="QJR03865.1"/>
    </source>
</evidence>
<dbReference type="GO" id="GO:0005975">
    <property type="term" value="P:carbohydrate metabolic process"/>
    <property type="evidence" value="ECO:0007669"/>
    <property type="project" value="InterPro"/>
</dbReference>
<protein>
    <submittedName>
        <fullName evidence="8">Family 43 glycosylhydrolase</fullName>
    </submittedName>
</protein>
<feature type="signal peptide" evidence="7">
    <location>
        <begin position="1"/>
        <end position="38"/>
    </location>
</feature>
<sequence length="481" mass="52521">MNFALSRRLSRRGFLASTAALSAAPIAARAGAAAPAVAAPVPVNPLVKQRADAQVFLHDDGYYYMTGSVPEYDRLVLRRSKTLAGLATAEEAVLWRHEASGPRSGFIWAPELHQIDGKWYMYFAAGPSGGGDDVFRIRTYAVVCDGADPMTGKWSVLGEFQAPWDSFNLDSTSFVHKGVRYFAWAQKEPGINTNSNLYIAKLESPLKLAGKATRLTVPTLDWEVRGYKVAEAPAVLHRNGRLFMTYSASATDARYCLGMLTADENADLLDPKSWTKSPQPVFKTCTETSVYGPGHNSFTVDEKGRDILVYHGRDYEAIQGDPLFNPDRHTRVQRLYFQADGTPDFGVPVGNGAMPERFVSAADPKALLAHQGTELIAGNPALAQTQFRQSPGRAGAKSVMLSPILLPDHYLVAAKDGTVSLMKDDRSADFALRSQFVRFEDAAQGTVRFATIAVAGKHLAAIDGRIGLARSKDPRTQWYAD</sequence>
<accession>A0A6M4G9H9</accession>
<reference evidence="8 9" key="1">
    <citation type="submission" date="2020-04" db="EMBL/GenBank/DDBJ databases">
        <title>The Whole Genome Analysis of High salt-tolerant Sphingobium yanoikuyae YC-XJ2 with Aryl organophosphorus flame retardants (aryl-OPFRs)-degrading capacity and characteristics of Related phosphotriesterase.</title>
        <authorList>
            <person name="Li X."/>
        </authorList>
    </citation>
    <scope>NUCLEOTIDE SEQUENCE [LARGE SCALE GENOMIC DNA]</scope>
    <source>
        <strain evidence="8 9">YC-XJ2</strain>
    </source>
</reference>
<comment type="similarity">
    <text evidence="1 6">Belongs to the glycosyl hydrolase 43 family.</text>
</comment>
<dbReference type="EMBL" id="CP053021">
    <property type="protein sequence ID" value="QJR03865.1"/>
    <property type="molecule type" value="Genomic_DNA"/>
</dbReference>
<dbReference type="InterPro" id="IPR006311">
    <property type="entry name" value="TAT_signal"/>
</dbReference>
<dbReference type="AlphaFoldDB" id="A0A6M4G9H9"/>
<dbReference type="RefSeq" id="WP_169861885.1">
    <property type="nucleotide sequence ID" value="NZ_CP053021.1"/>
</dbReference>
<dbReference type="InterPro" id="IPR023296">
    <property type="entry name" value="Glyco_hydro_beta-prop_sf"/>
</dbReference>
<proteinExistence type="inferred from homology"/>
<feature type="site" description="Important for catalytic activity, responsible for pKa modulation of the active site Glu and correct orientation of both the proton donor and substrate" evidence="5">
    <location>
        <position position="170"/>
    </location>
</feature>
<dbReference type="PROSITE" id="PS51318">
    <property type="entry name" value="TAT"/>
    <property type="match status" value="1"/>
</dbReference>
<keyword evidence="4 6" id="KW-0326">Glycosidase</keyword>
<dbReference type="Pfam" id="PF04616">
    <property type="entry name" value="Glyco_hydro_43"/>
    <property type="match status" value="1"/>
</dbReference>
<gene>
    <name evidence="8" type="ORF">HH800_17705</name>
</gene>
<name>A0A6M4G9H9_SPHYA</name>
<evidence type="ECO:0000256" key="1">
    <source>
        <dbReference type="ARBA" id="ARBA00009865"/>
    </source>
</evidence>
<dbReference type="InterPro" id="IPR006710">
    <property type="entry name" value="Glyco_hydro_43"/>
</dbReference>
<dbReference type="SUPFAM" id="SSF75005">
    <property type="entry name" value="Arabinanase/levansucrase/invertase"/>
    <property type="match status" value="1"/>
</dbReference>